<dbReference type="SUPFAM" id="SSF51905">
    <property type="entry name" value="FAD/NAD(P)-binding domain"/>
    <property type="match status" value="1"/>
</dbReference>
<evidence type="ECO:0000313" key="7">
    <source>
        <dbReference type="EMBL" id="KAG5645681.1"/>
    </source>
</evidence>
<dbReference type="OrthoDB" id="1878542at2759"/>
<keyword evidence="5" id="KW-0503">Monooxygenase</keyword>
<evidence type="ECO:0000256" key="3">
    <source>
        <dbReference type="ARBA" id="ARBA00022827"/>
    </source>
</evidence>
<keyword evidence="2" id="KW-0285">Flavoprotein</keyword>
<evidence type="ECO:0000256" key="1">
    <source>
        <dbReference type="ARBA" id="ARBA00007992"/>
    </source>
</evidence>
<keyword evidence="8" id="KW-1185">Reference proteome</keyword>
<dbReference type="InterPro" id="IPR050493">
    <property type="entry name" value="FAD-dep_Monooxygenase_BioMet"/>
</dbReference>
<reference evidence="7" key="1">
    <citation type="submission" date="2020-07" db="EMBL/GenBank/DDBJ databases">
        <authorList>
            <person name="Nieuwenhuis M."/>
            <person name="Van De Peppel L.J.J."/>
        </authorList>
    </citation>
    <scope>NUCLEOTIDE SEQUENCE</scope>
    <source>
        <strain evidence="7">AP01</strain>
        <tissue evidence="7">Mycelium</tissue>
    </source>
</reference>
<dbReference type="GO" id="GO:0004497">
    <property type="term" value="F:monooxygenase activity"/>
    <property type="evidence" value="ECO:0007669"/>
    <property type="project" value="UniProtKB-KW"/>
</dbReference>
<evidence type="ECO:0000256" key="5">
    <source>
        <dbReference type="ARBA" id="ARBA00023033"/>
    </source>
</evidence>
<reference evidence="7" key="2">
    <citation type="submission" date="2021-10" db="EMBL/GenBank/DDBJ databases">
        <title>Phylogenomics reveals ancestral predisposition of the termite-cultivated fungus Termitomyces towards a domesticated lifestyle.</title>
        <authorList>
            <person name="Auxier B."/>
            <person name="Grum-Grzhimaylo A."/>
            <person name="Cardenas M.E."/>
            <person name="Lodge J.D."/>
            <person name="Laessoe T."/>
            <person name="Pedersen O."/>
            <person name="Smith M.E."/>
            <person name="Kuyper T.W."/>
            <person name="Franco-Molano E.A."/>
            <person name="Baroni T.J."/>
            <person name="Aanen D.K."/>
        </authorList>
    </citation>
    <scope>NUCLEOTIDE SEQUENCE</scope>
    <source>
        <strain evidence="7">AP01</strain>
        <tissue evidence="7">Mycelium</tissue>
    </source>
</reference>
<feature type="domain" description="FAD-binding" evidence="6">
    <location>
        <begin position="2"/>
        <end position="241"/>
    </location>
</feature>
<proteinExistence type="inferred from homology"/>
<name>A0A9P7G9D8_9AGAR</name>
<keyword evidence="3" id="KW-0274">FAD</keyword>
<evidence type="ECO:0000256" key="4">
    <source>
        <dbReference type="ARBA" id="ARBA00023002"/>
    </source>
</evidence>
<comment type="caution">
    <text evidence="7">The sequence shown here is derived from an EMBL/GenBank/DDBJ whole genome shotgun (WGS) entry which is preliminary data.</text>
</comment>
<dbReference type="GO" id="GO:0071949">
    <property type="term" value="F:FAD binding"/>
    <property type="evidence" value="ECO:0007669"/>
    <property type="project" value="InterPro"/>
</dbReference>
<dbReference type="EMBL" id="JABCKV010000034">
    <property type="protein sequence ID" value="KAG5645681.1"/>
    <property type="molecule type" value="Genomic_DNA"/>
</dbReference>
<dbReference type="Gene3D" id="3.50.50.60">
    <property type="entry name" value="FAD/NAD(P)-binding domain"/>
    <property type="match status" value="1"/>
</dbReference>
<dbReference type="InterPro" id="IPR036188">
    <property type="entry name" value="FAD/NAD-bd_sf"/>
</dbReference>
<dbReference type="PRINTS" id="PR00420">
    <property type="entry name" value="RNGMNOXGNASE"/>
</dbReference>
<evidence type="ECO:0000259" key="6">
    <source>
        <dbReference type="Pfam" id="PF01494"/>
    </source>
</evidence>
<dbReference type="PANTHER" id="PTHR13789:SF306">
    <property type="entry name" value="HYDROXYLASE, PUTATIVE-RELATED"/>
    <property type="match status" value="1"/>
</dbReference>
<evidence type="ECO:0000313" key="8">
    <source>
        <dbReference type="Proteomes" id="UP000775547"/>
    </source>
</evidence>
<sequence length="340" mass="39042">MLCEQALHEGVQFRYNSNVIRVDSESLSVTLEGGERITADIVIGADGFNSLVRSTVIGKKVLETRERDVSLNFTIPISLMREEEDLRSLTETSDWAIWLGDGYVLHGSIVNSGRDFSMMLGYFLSEDAPEYNEEWRDTYPIEHFKLDVQKFEPRIRKLLGMAEDIRPHIYISRPHLESFVCDQAKLVLVGEAAHPLLPSGQHNTALGIEDAQTLGCLFSGIQDIDQVPQLLSAYEELRQSRCISTQDWEKRKRVMLTLPQGPEQEQRDIRLRKGMAYKEWDHMDEKTFKAIWGDEMDLFMYDASEKVDDWWTKWGPLLVRGNPNRRSMAPSLQVSISKDA</sequence>
<dbReference type="InterPro" id="IPR002938">
    <property type="entry name" value="FAD-bd"/>
</dbReference>
<accession>A0A9P7G9D8</accession>
<dbReference type="PANTHER" id="PTHR13789">
    <property type="entry name" value="MONOOXYGENASE"/>
    <property type="match status" value="1"/>
</dbReference>
<gene>
    <name evidence="7" type="ORF">DXG03_005519</name>
</gene>
<comment type="similarity">
    <text evidence="1">Belongs to the paxM FAD-dependent monooxygenase family.</text>
</comment>
<protein>
    <recommendedName>
        <fullName evidence="6">FAD-binding domain-containing protein</fullName>
    </recommendedName>
</protein>
<organism evidence="7 8">
    <name type="scientific">Asterophora parasitica</name>
    <dbReference type="NCBI Taxonomy" id="117018"/>
    <lineage>
        <taxon>Eukaryota</taxon>
        <taxon>Fungi</taxon>
        <taxon>Dikarya</taxon>
        <taxon>Basidiomycota</taxon>
        <taxon>Agaricomycotina</taxon>
        <taxon>Agaricomycetes</taxon>
        <taxon>Agaricomycetidae</taxon>
        <taxon>Agaricales</taxon>
        <taxon>Tricholomatineae</taxon>
        <taxon>Lyophyllaceae</taxon>
        <taxon>Asterophora</taxon>
    </lineage>
</organism>
<keyword evidence="4" id="KW-0560">Oxidoreductase</keyword>
<evidence type="ECO:0000256" key="2">
    <source>
        <dbReference type="ARBA" id="ARBA00022630"/>
    </source>
</evidence>
<dbReference type="AlphaFoldDB" id="A0A9P7G9D8"/>
<dbReference type="Proteomes" id="UP000775547">
    <property type="component" value="Unassembled WGS sequence"/>
</dbReference>
<dbReference type="Pfam" id="PF01494">
    <property type="entry name" value="FAD_binding_3"/>
    <property type="match status" value="1"/>
</dbReference>